<reference evidence="2" key="1">
    <citation type="journal article" date="2006" name="BMC Genomics">
        <title>High degree of conservancy among secreted salivary gland proteins from two geographically distant Phlebotomus duboscqi sandflies populations (Mali and Kenya).</title>
        <authorList>
            <person name="Kato H."/>
            <person name="Anderson J.M."/>
            <person name="Kamhawi S."/>
            <person name="Oliveira F."/>
            <person name="Lawyer P.G."/>
            <person name="Pham V.M."/>
            <person name="Sangare C.S."/>
            <person name="Samake S."/>
            <person name="Sissoko I."/>
            <person name="Garfield M."/>
            <person name="Sigutova L."/>
            <person name="Volf P."/>
            <person name="Doumbia S."/>
            <person name="Valenzuela J.G."/>
        </authorList>
    </citation>
    <scope>NUCLEOTIDE SEQUENCE</scope>
</reference>
<evidence type="ECO:0000256" key="1">
    <source>
        <dbReference type="SAM" id="SignalP"/>
    </source>
</evidence>
<dbReference type="SUPFAM" id="SSF53649">
    <property type="entry name" value="Alkaline phosphatase-like"/>
    <property type="match status" value="1"/>
</dbReference>
<feature type="signal peptide" evidence="1">
    <location>
        <begin position="1"/>
        <end position="21"/>
    </location>
</feature>
<dbReference type="InterPro" id="IPR017850">
    <property type="entry name" value="Alkaline_phosphatase_core_sf"/>
</dbReference>
<dbReference type="AlphaFoldDB" id="Q06K70"/>
<dbReference type="PANTHER" id="PTHR10151:SF120">
    <property type="entry name" value="BIS(5'-ADENOSYL)-TRIPHOSPHATASE"/>
    <property type="match status" value="1"/>
</dbReference>
<name>Q06K70_PHLDU</name>
<dbReference type="InterPro" id="IPR002591">
    <property type="entry name" value="Phosphodiest/P_Trfase"/>
</dbReference>
<dbReference type="GO" id="GO:0016787">
    <property type="term" value="F:hydrolase activity"/>
    <property type="evidence" value="ECO:0007669"/>
    <property type="project" value="UniProtKB-ARBA"/>
</dbReference>
<dbReference type="PANTHER" id="PTHR10151">
    <property type="entry name" value="ECTONUCLEOTIDE PYROPHOSPHATASE/PHOSPHODIESTERASE"/>
    <property type="match status" value="1"/>
</dbReference>
<protein>
    <submittedName>
        <fullName evidence="2">46 kDa salivary protein</fullName>
    </submittedName>
</protein>
<organism evidence="2">
    <name type="scientific">Phlebotomus duboscqi</name>
    <name type="common">Sandfly</name>
    <dbReference type="NCBI Taxonomy" id="37738"/>
    <lineage>
        <taxon>Eukaryota</taxon>
        <taxon>Metazoa</taxon>
        <taxon>Ecdysozoa</taxon>
        <taxon>Arthropoda</taxon>
        <taxon>Hexapoda</taxon>
        <taxon>Insecta</taxon>
        <taxon>Pterygota</taxon>
        <taxon>Neoptera</taxon>
        <taxon>Endopterygota</taxon>
        <taxon>Diptera</taxon>
        <taxon>Nematocera</taxon>
        <taxon>Psychodoidea</taxon>
        <taxon>Psychodidae</taxon>
        <taxon>Phlebotomus</taxon>
        <taxon>Phlebotomus</taxon>
    </lineage>
</organism>
<accession>Q06K70</accession>
<keyword evidence="1" id="KW-0732">Signal</keyword>
<proteinExistence type="evidence at transcript level"/>
<evidence type="ECO:0000313" key="2">
    <source>
        <dbReference type="EMBL" id="ABI20154.1"/>
    </source>
</evidence>
<dbReference type="Pfam" id="PF01663">
    <property type="entry name" value="Phosphodiest"/>
    <property type="match status" value="1"/>
</dbReference>
<sequence>MLLLVEAAVILWCCIIKCITGCQENSLIVISFDGFRNDYLERNITPYLNAFREEGVSVPYVKNVFPSKTFPNHHTIATGVFPEVHGIMANALFDHKTKEKLVYGYPLYHQNEAIIPIWTLNEMQGKHSGCMMWPGSNFFYSGKNCTYNIPYNKSIPWDERVDIALSWMTDKEKPANLLIMYFEDPDSHGHTYGPNSDKVNEAITKVDNLVYSIQEKLKKKQLFDHVNIVFLSDHGMEGVIQDNFIDLYNFVANGSCDFYGSSPILQVVPKPGKYDEVLCGLKKGAETNRHYKVFTKKKNPPLWHYNNTERTGPITVLADPPYAFQDMFTAAENYKKTYNVSGVNHTYGVHGYDNQAAPSMYSMFMAKGPDFRNRKVLLPFNTVDYYNLFAQLLNISNPPPTNGTLAHLKDALKTSDSSGIYRKY</sequence>
<dbReference type="CDD" id="cd16018">
    <property type="entry name" value="Enpp"/>
    <property type="match status" value="1"/>
</dbReference>
<gene>
    <name evidence="2" type="primary">M54</name>
</gene>
<feature type="chain" id="PRO_5004165491" evidence="1">
    <location>
        <begin position="22"/>
        <end position="424"/>
    </location>
</feature>
<dbReference type="Gene3D" id="3.30.1360.180">
    <property type="match status" value="1"/>
</dbReference>
<dbReference type="Gene3D" id="3.40.720.10">
    <property type="entry name" value="Alkaline Phosphatase, subunit A"/>
    <property type="match status" value="1"/>
</dbReference>
<dbReference type="EMBL" id="DQ834338">
    <property type="protein sequence ID" value="ABI20154.1"/>
    <property type="molecule type" value="mRNA"/>
</dbReference>